<dbReference type="AlphaFoldDB" id="A0A1Y2GYR2"/>
<dbReference type="InterPro" id="IPR045173">
    <property type="entry name" value="Cdt1"/>
</dbReference>
<comment type="caution">
    <text evidence="5">The sequence shown here is derived from an EMBL/GenBank/DDBJ whole genome shotgun (WGS) entry which is preliminary data.</text>
</comment>
<proteinExistence type="inferred from homology"/>
<dbReference type="Pfam" id="PF16679">
    <property type="entry name" value="CDT1_C"/>
    <property type="match status" value="1"/>
</dbReference>
<dbReference type="GO" id="GO:0005634">
    <property type="term" value="C:nucleus"/>
    <property type="evidence" value="ECO:0007669"/>
    <property type="project" value="TreeGrafter"/>
</dbReference>
<dbReference type="GO" id="GO:0030174">
    <property type="term" value="P:regulation of DNA-templated DNA replication initiation"/>
    <property type="evidence" value="ECO:0007669"/>
    <property type="project" value="InterPro"/>
</dbReference>
<evidence type="ECO:0000313" key="6">
    <source>
        <dbReference type="Proteomes" id="UP000193648"/>
    </source>
</evidence>
<protein>
    <recommendedName>
        <fullName evidence="4">CDT1 Geminin-binding domain-containing protein</fullName>
    </recommendedName>
</protein>
<keyword evidence="6" id="KW-1185">Reference proteome</keyword>
<dbReference type="SUPFAM" id="SSF46785">
    <property type="entry name" value="Winged helix' DNA-binding domain"/>
    <property type="match status" value="1"/>
</dbReference>
<reference evidence="5 6" key="1">
    <citation type="submission" date="2016-07" db="EMBL/GenBank/DDBJ databases">
        <title>Pervasive Adenine N6-methylation of Active Genes in Fungi.</title>
        <authorList>
            <consortium name="DOE Joint Genome Institute"/>
            <person name="Mondo S.J."/>
            <person name="Dannebaum R.O."/>
            <person name="Kuo R.C."/>
            <person name="Labutti K."/>
            <person name="Haridas S."/>
            <person name="Kuo A."/>
            <person name="Salamov A."/>
            <person name="Ahrendt S.R."/>
            <person name="Lipzen A."/>
            <person name="Sullivan W."/>
            <person name="Andreopoulos W.B."/>
            <person name="Clum A."/>
            <person name="Lindquist E."/>
            <person name="Daum C."/>
            <person name="Ramamoorthy G.K."/>
            <person name="Gryganskyi A."/>
            <person name="Culley D."/>
            <person name="Magnuson J.K."/>
            <person name="James T.Y."/>
            <person name="O'Malley M.A."/>
            <person name="Stajich J.E."/>
            <person name="Spatafora J.W."/>
            <person name="Visel A."/>
            <person name="Grigoriev I.V."/>
        </authorList>
    </citation>
    <scope>NUCLEOTIDE SEQUENCE [LARGE SCALE GENOMIC DNA]</scope>
    <source>
        <strain evidence="5 6">NRRL 3116</strain>
    </source>
</reference>
<dbReference type="RefSeq" id="XP_021884648.1">
    <property type="nucleotide sequence ID" value="XM_022019752.1"/>
</dbReference>
<evidence type="ECO:0000256" key="2">
    <source>
        <dbReference type="ARBA" id="ARBA00023306"/>
    </source>
</evidence>
<evidence type="ECO:0000259" key="4">
    <source>
        <dbReference type="SMART" id="SM01075"/>
    </source>
</evidence>
<dbReference type="OrthoDB" id="341730at2759"/>
<dbReference type="EMBL" id="MCFF01000005">
    <property type="protein sequence ID" value="ORZ26901.1"/>
    <property type="molecule type" value="Genomic_DNA"/>
</dbReference>
<feature type="region of interest" description="Disordered" evidence="3">
    <location>
        <begin position="282"/>
        <end position="337"/>
    </location>
</feature>
<dbReference type="GeneID" id="33561597"/>
<dbReference type="PANTHER" id="PTHR28637:SF1">
    <property type="entry name" value="DNA REPLICATION FACTOR CDT1"/>
    <property type="match status" value="1"/>
</dbReference>
<sequence>MPVETDTVQSTAPYKVTQKPVVEDTILQDSSEGCFTEKEVEGEDEDNIHPLARTVVKVAPRSRKPQVEEEIINTNSPKVDTRSPYNIPAKVAQMTTIREPKTDAFTLPLPSHMAVLLANFNAFENLLIFSKRQGRPCFYHRLKRHVELHSSRNFEISHLAQFKTLLPEGYRFTAAPCMVDGVKTRSIFIEMLNLEDESNHFVPQAEKRKKLFLERLHNHVKAFHQKFLTSTTPPRTDTYPRSWHPEFDLESVTPVEESEVPLLKPAVIDVWKVDLKDLRSQNHVRQQETKTEVPASTTSDVEEKKSVASAESDKNDTTSIPTTTTTPITDTSSATKPLTALEQLKERIRLKQLEMKEASKTLASPEEKHERLIASRLPNVFDLVRFKRVDVTPLKSLVELVVKSSRMPISEVEGRESLEMLAKFLPEWCTVFSLADGCQYFKVLRDNEKGEKIAHDERALRARLVSKSSRKP</sequence>
<dbReference type="PANTHER" id="PTHR28637">
    <property type="entry name" value="DNA REPLICATION FACTOR CDT1"/>
    <property type="match status" value="1"/>
</dbReference>
<organism evidence="5 6">
    <name type="scientific">Lobosporangium transversale</name>
    <dbReference type="NCBI Taxonomy" id="64571"/>
    <lineage>
        <taxon>Eukaryota</taxon>
        <taxon>Fungi</taxon>
        <taxon>Fungi incertae sedis</taxon>
        <taxon>Mucoromycota</taxon>
        <taxon>Mortierellomycotina</taxon>
        <taxon>Mortierellomycetes</taxon>
        <taxon>Mortierellales</taxon>
        <taxon>Mortierellaceae</taxon>
        <taxon>Lobosporangium</taxon>
    </lineage>
</organism>
<feature type="compositionally biased region" description="Low complexity" evidence="3">
    <location>
        <begin position="317"/>
        <end position="332"/>
    </location>
</feature>
<name>A0A1Y2GYR2_9FUNG</name>
<dbReference type="GO" id="GO:0003677">
    <property type="term" value="F:DNA binding"/>
    <property type="evidence" value="ECO:0007669"/>
    <property type="project" value="InterPro"/>
</dbReference>
<keyword evidence="2" id="KW-0131">Cell cycle</keyword>
<dbReference type="GO" id="GO:0071163">
    <property type="term" value="P:DNA replication preinitiation complex assembly"/>
    <property type="evidence" value="ECO:0007669"/>
    <property type="project" value="InterPro"/>
</dbReference>
<dbReference type="Gene3D" id="1.10.10.1420">
    <property type="entry name" value="DNA replication factor Cdt1, C-terminal WH domain"/>
    <property type="match status" value="1"/>
</dbReference>
<dbReference type="InParanoid" id="A0A1Y2GYR2"/>
<dbReference type="InterPro" id="IPR038090">
    <property type="entry name" value="Cdt1_C_WH_dom_sf"/>
</dbReference>
<evidence type="ECO:0000256" key="3">
    <source>
        <dbReference type="SAM" id="MobiDB-lite"/>
    </source>
</evidence>
<dbReference type="GO" id="GO:0000076">
    <property type="term" value="P:DNA replication checkpoint signaling"/>
    <property type="evidence" value="ECO:0007669"/>
    <property type="project" value="TreeGrafter"/>
</dbReference>
<dbReference type="GO" id="GO:0070182">
    <property type="term" value="F:DNA polymerase binding"/>
    <property type="evidence" value="ECO:0007669"/>
    <property type="project" value="TreeGrafter"/>
</dbReference>
<dbReference type="InterPro" id="IPR014939">
    <property type="entry name" value="CDT1_Gemini-bd-like"/>
</dbReference>
<dbReference type="SMART" id="SM01075">
    <property type="entry name" value="CDT1"/>
    <property type="match status" value="1"/>
</dbReference>
<evidence type="ECO:0000256" key="1">
    <source>
        <dbReference type="ARBA" id="ARBA00008356"/>
    </source>
</evidence>
<dbReference type="FunCoup" id="A0A1Y2GYR2">
    <property type="interactions" value="178"/>
</dbReference>
<feature type="compositionally biased region" description="Basic and acidic residues" evidence="3">
    <location>
        <begin position="282"/>
        <end position="291"/>
    </location>
</feature>
<dbReference type="Proteomes" id="UP000193648">
    <property type="component" value="Unassembled WGS sequence"/>
</dbReference>
<accession>A0A1Y2GYR2</accession>
<feature type="domain" description="CDT1 Geminin-binding" evidence="4">
    <location>
        <begin position="109"/>
        <end position="262"/>
    </location>
</feature>
<gene>
    <name evidence="5" type="ORF">BCR41DRAFT_178214</name>
</gene>
<dbReference type="STRING" id="64571.A0A1Y2GYR2"/>
<dbReference type="GO" id="GO:0000278">
    <property type="term" value="P:mitotic cell cycle"/>
    <property type="evidence" value="ECO:0007669"/>
    <property type="project" value="TreeGrafter"/>
</dbReference>
<feature type="compositionally biased region" description="Basic and acidic residues" evidence="3">
    <location>
        <begin position="301"/>
        <end position="316"/>
    </location>
</feature>
<dbReference type="Pfam" id="PF08839">
    <property type="entry name" value="CDT1"/>
    <property type="match status" value="1"/>
</dbReference>
<dbReference type="InterPro" id="IPR032054">
    <property type="entry name" value="Cdt1_C"/>
</dbReference>
<dbReference type="InterPro" id="IPR036390">
    <property type="entry name" value="WH_DNA-bd_sf"/>
</dbReference>
<evidence type="ECO:0000313" key="5">
    <source>
        <dbReference type="EMBL" id="ORZ26901.1"/>
    </source>
</evidence>
<comment type="similarity">
    <text evidence="1">Belongs to the Cdt1 family.</text>
</comment>